<comment type="pathway">
    <text evidence="1 11">Cofactor biosynthesis; riboflavin biosynthesis; 5-amino-6-(D-ribitylamino)uracil from GTP: step 1/4.</text>
</comment>
<evidence type="ECO:0000259" key="12">
    <source>
        <dbReference type="Pfam" id="PF00925"/>
    </source>
</evidence>
<feature type="active site" description="Nucleophile" evidence="11">
    <location>
        <position position="133"/>
    </location>
</feature>
<dbReference type="InterPro" id="IPR036144">
    <property type="entry name" value="RibA-like_sf"/>
</dbReference>
<dbReference type="PANTHER" id="PTHR21327:SF18">
    <property type="entry name" value="3,4-DIHYDROXY-2-BUTANONE 4-PHOSPHATE SYNTHASE"/>
    <property type="match status" value="1"/>
</dbReference>
<dbReference type="RefSeq" id="WP_184039093.1">
    <property type="nucleotide sequence ID" value="NZ_JACHHY010000013.1"/>
</dbReference>
<evidence type="ECO:0000256" key="10">
    <source>
        <dbReference type="ARBA" id="ARBA00049295"/>
    </source>
</evidence>
<feature type="binding site" evidence="11">
    <location>
        <position position="71"/>
    </location>
    <ligand>
        <name>Zn(2+)</name>
        <dbReference type="ChEBI" id="CHEBI:29105"/>
        <note>catalytic</note>
    </ligand>
</feature>
<dbReference type="EC" id="3.5.4.25" evidence="11"/>
<gene>
    <name evidence="11" type="primary">ribA</name>
    <name evidence="13" type="ORF">HNQ59_002290</name>
</gene>
<evidence type="ECO:0000256" key="4">
    <source>
        <dbReference type="ARBA" id="ARBA00022723"/>
    </source>
</evidence>
<feature type="domain" description="GTP cyclohydrolase II" evidence="12">
    <location>
        <begin position="25"/>
        <end position="175"/>
    </location>
</feature>
<evidence type="ECO:0000256" key="1">
    <source>
        <dbReference type="ARBA" id="ARBA00004853"/>
    </source>
</evidence>
<feature type="active site" description="Proton acceptor" evidence="11">
    <location>
        <position position="131"/>
    </location>
</feature>
<comment type="cofactor">
    <cofactor evidence="11">
        <name>Zn(2+)</name>
        <dbReference type="ChEBI" id="CHEBI:29105"/>
    </cofactor>
    <text evidence="11">Binds 1 zinc ion per subunit.</text>
</comment>
<dbReference type="CDD" id="cd00641">
    <property type="entry name" value="GTP_cyclohydro2"/>
    <property type="match status" value="1"/>
</dbReference>
<name>A0A840MQE5_9PROT</name>
<feature type="binding site" evidence="11">
    <location>
        <position position="76"/>
    </location>
    <ligand>
        <name>GTP</name>
        <dbReference type="ChEBI" id="CHEBI:37565"/>
    </ligand>
</feature>
<comment type="function">
    <text evidence="9 11">Catalyzes the conversion of GTP to 2,5-diamino-6-ribosylamino-4(3H)-pyrimidinone 5'-phosphate (DARP), formate and pyrophosphate.</text>
</comment>
<keyword evidence="3 11" id="KW-0686">Riboflavin biosynthesis</keyword>
<comment type="caution">
    <text evidence="13">The sequence shown here is derived from an EMBL/GenBank/DDBJ whole genome shotgun (WGS) entry which is preliminary data.</text>
</comment>
<evidence type="ECO:0000256" key="11">
    <source>
        <dbReference type="HAMAP-Rule" id="MF_00179"/>
    </source>
</evidence>
<keyword evidence="5 11" id="KW-0547">Nucleotide-binding</keyword>
<feature type="binding site" evidence="11">
    <location>
        <begin position="55"/>
        <end position="59"/>
    </location>
    <ligand>
        <name>GTP</name>
        <dbReference type="ChEBI" id="CHEBI:37565"/>
    </ligand>
</feature>
<evidence type="ECO:0000256" key="6">
    <source>
        <dbReference type="ARBA" id="ARBA00022801"/>
    </source>
</evidence>
<keyword evidence="6 11" id="KW-0378">Hydrolase</keyword>
<evidence type="ECO:0000256" key="3">
    <source>
        <dbReference type="ARBA" id="ARBA00022619"/>
    </source>
</evidence>
<feature type="binding site" evidence="11">
    <location>
        <begin position="97"/>
        <end position="99"/>
    </location>
    <ligand>
        <name>GTP</name>
        <dbReference type="ChEBI" id="CHEBI:37565"/>
    </ligand>
</feature>
<comment type="similarity">
    <text evidence="11">Belongs to the GTP cyclohydrolase II family.</text>
</comment>
<dbReference type="GO" id="GO:0008270">
    <property type="term" value="F:zinc ion binding"/>
    <property type="evidence" value="ECO:0007669"/>
    <property type="project" value="UniProtKB-UniRule"/>
</dbReference>
<evidence type="ECO:0000256" key="9">
    <source>
        <dbReference type="ARBA" id="ARBA00043932"/>
    </source>
</evidence>
<evidence type="ECO:0000313" key="13">
    <source>
        <dbReference type="EMBL" id="MBB5018992.1"/>
    </source>
</evidence>
<comment type="catalytic activity">
    <reaction evidence="10 11">
        <text>GTP + 4 H2O = 2,5-diamino-6-hydroxy-4-(5-phosphoribosylamino)-pyrimidine + formate + 2 phosphate + 3 H(+)</text>
        <dbReference type="Rhea" id="RHEA:23704"/>
        <dbReference type="ChEBI" id="CHEBI:15377"/>
        <dbReference type="ChEBI" id="CHEBI:15378"/>
        <dbReference type="ChEBI" id="CHEBI:15740"/>
        <dbReference type="ChEBI" id="CHEBI:37565"/>
        <dbReference type="ChEBI" id="CHEBI:43474"/>
        <dbReference type="ChEBI" id="CHEBI:58614"/>
        <dbReference type="EC" id="3.5.4.25"/>
    </reaction>
</comment>
<sequence length="209" mass="22814">MNPTQPHPCIKQTVDLPILGGNVIAKLSSFDNLSDGREHIALRLGPMSDAVPLVRLHSECLTGDVFGSQRCDCGQQLTEALYRLNASGGILLYLRQEGRGIGLYSKIDAYALQAAGMDTYAANRALNFADDERDYRCAAEMLQAMGVSAIRLLSNNPDKARQLTALGITVVERLPTGVYANQHNHPYLQAKRVYTDHQLELGADPGFDA</sequence>
<dbReference type="UniPathway" id="UPA00275">
    <property type="reaction ID" value="UER00400"/>
</dbReference>
<feature type="binding site" evidence="11">
    <location>
        <position position="73"/>
    </location>
    <ligand>
        <name>Zn(2+)</name>
        <dbReference type="ChEBI" id="CHEBI:29105"/>
        <note>catalytic</note>
    </ligand>
</feature>
<dbReference type="AlphaFoldDB" id="A0A840MQE5"/>
<dbReference type="GO" id="GO:0009231">
    <property type="term" value="P:riboflavin biosynthetic process"/>
    <property type="evidence" value="ECO:0007669"/>
    <property type="project" value="UniProtKB-UniRule"/>
</dbReference>
<proteinExistence type="inferred from homology"/>
<dbReference type="InterPro" id="IPR032677">
    <property type="entry name" value="GTP_cyclohydro_II"/>
</dbReference>
<feature type="binding site" evidence="11">
    <location>
        <position position="60"/>
    </location>
    <ligand>
        <name>Zn(2+)</name>
        <dbReference type="ChEBI" id="CHEBI:29105"/>
        <note>catalytic</note>
    </ligand>
</feature>
<keyword evidence="14" id="KW-1185">Reference proteome</keyword>
<dbReference type="NCBIfam" id="NF001591">
    <property type="entry name" value="PRK00393.1"/>
    <property type="match status" value="1"/>
</dbReference>
<dbReference type="PANTHER" id="PTHR21327">
    <property type="entry name" value="GTP CYCLOHYDROLASE II-RELATED"/>
    <property type="match status" value="1"/>
</dbReference>
<keyword evidence="4 11" id="KW-0479">Metal-binding</keyword>
<keyword evidence="8 11" id="KW-0342">GTP-binding</keyword>
<protein>
    <recommendedName>
        <fullName evidence="11">GTP cyclohydrolase-2</fullName>
        <ecNumber evidence="11">3.5.4.25</ecNumber>
    </recommendedName>
    <alternativeName>
        <fullName evidence="11">GTP cyclohydrolase II</fullName>
    </alternativeName>
</protein>
<feature type="binding site" evidence="11">
    <location>
        <position position="159"/>
    </location>
    <ligand>
        <name>GTP</name>
        <dbReference type="ChEBI" id="CHEBI:37565"/>
    </ligand>
</feature>
<dbReference type="InterPro" id="IPR000926">
    <property type="entry name" value="RibA"/>
</dbReference>
<dbReference type="Proteomes" id="UP000575898">
    <property type="component" value="Unassembled WGS sequence"/>
</dbReference>
<evidence type="ECO:0000256" key="7">
    <source>
        <dbReference type="ARBA" id="ARBA00022833"/>
    </source>
</evidence>
<dbReference type="Gene3D" id="3.40.50.10990">
    <property type="entry name" value="GTP cyclohydrolase II"/>
    <property type="match status" value="1"/>
</dbReference>
<dbReference type="FunFam" id="3.40.50.10990:FF:000001">
    <property type="entry name" value="Riboflavin biosynthesis protein RibBA"/>
    <property type="match status" value="1"/>
</dbReference>
<feature type="binding site" evidence="11">
    <location>
        <position position="119"/>
    </location>
    <ligand>
        <name>GTP</name>
        <dbReference type="ChEBI" id="CHEBI:37565"/>
    </ligand>
</feature>
<evidence type="ECO:0000313" key="14">
    <source>
        <dbReference type="Proteomes" id="UP000575898"/>
    </source>
</evidence>
<evidence type="ECO:0000256" key="5">
    <source>
        <dbReference type="ARBA" id="ARBA00022741"/>
    </source>
</evidence>
<dbReference type="HAMAP" id="MF_00179">
    <property type="entry name" value="RibA"/>
    <property type="match status" value="1"/>
</dbReference>
<dbReference type="GO" id="GO:0005525">
    <property type="term" value="F:GTP binding"/>
    <property type="evidence" value="ECO:0007669"/>
    <property type="project" value="UniProtKB-KW"/>
</dbReference>
<reference evidence="13 14" key="1">
    <citation type="submission" date="2020-08" db="EMBL/GenBank/DDBJ databases">
        <title>Genomic Encyclopedia of Type Strains, Phase IV (KMG-IV): sequencing the most valuable type-strain genomes for metagenomic binning, comparative biology and taxonomic classification.</title>
        <authorList>
            <person name="Goeker M."/>
        </authorList>
    </citation>
    <scope>NUCLEOTIDE SEQUENCE [LARGE SCALE GENOMIC DNA]</scope>
    <source>
        <strain evidence="13 14">DSM 27165</strain>
    </source>
</reference>
<dbReference type="EMBL" id="JACHHY010000013">
    <property type="protein sequence ID" value="MBB5018992.1"/>
    <property type="molecule type" value="Genomic_DNA"/>
</dbReference>
<dbReference type="GO" id="GO:0003935">
    <property type="term" value="F:GTP cyclohydrolase II activity"/>
    <property type="evidence" value="ECO:0007669"/>
    <property type="project" value="UniProtKB-UniRule"/>
</dbReference>
<accession>A0A840MQE5</accession>
<dbReference type="GO" id="GO:0005829">
    <property type="term" value="C:cytosol"/>
    <property type="evidence" value="ECO:0007669"/>
    <property type="project" value="TreeGrafter"/>
</dbReference>
<keyword evidence="7 11" id="KW-0862">Zinc</keyword>
<evidence type="ECO:0000256" key="2">
    <source>
        <dbReference type="ARBA" id="ARBA00005520"/>
    </source>
</evidence>
<organism evidence="13 14">
    <name type="scientific">Chitinivorax tropicus</name>
    <dbReference type="NCBI Taxonomy" id="714531"/>
    <lineage>
        <taxon>Bacteria</taxon>
        <taxon>Pseudomonadati</taxon>
        <taxon>Pseudomonadota</taxon>
        <taxon>Betaproteobacteria</taxon>
        <taxon>Chitinivorax</taxon>
    </lineage>
</organism>
<dbReference type="SUPFAM" id="SSF142695">
    <property type="entry name" value="RibA-like"/>
    <property type="match status" value="1"/>
</dbReference>
<comment type="similarity">
    <text evidence="2">In the N-terminal section; belongs to the DHBP synthase family.</text>
</comment>
<feature type="binding site" evidence="11">
    <location>
        <position position="154"/>
    </location>
    <ligand>
        <name>GTP</name>
        <dbReference type="ChEBI" id="CHEBI:37565"/>
    </ligand>
</feature>
<dbReference type="Pfam" id="PF00925">
    <property type="entry name" value="GTP_cyclohydro2"/>
    <property type="match status" value="1"/>
</dbReference>
<evidence type="ECO:0000256" key="8">
    <source>
        <dbReference type="ARBA" id="ARBA00023134"/>
    </source>
</evidence>